<evidence type="ECO:0000256" key="9">
    <source>
        <dbReference type="ARBA" id="ARBA00023128"/>
    </source>
</evidence>
<geneLocation type="mitochondrion" evidence="14"/>
<comment type="subcellular location">
    <subcellularLocation>
        <location evidence="1 12">Mitochondrion membrane</location>
        <topology evidence="1 12">Single-pass membrane protein</topology>
    </subcellularLocation>
</comment>
<feature type="transmembrane region" description="Helical" evidence="13">
    <location>
        <begin position="6"/>
        <end position="26"/>
    </location>
</feature>
<evidence type="ECO:0000256" key="2">
    <source>
        <dbReference type="ARBA" id="ARBA00008892"/>
    </source>
</evidence>
<reference evidence="14" key="1">
    <citation type="journal article" date="2004" name="Proc. Natl. Acad. Sci. U.S.A.">
        <title>Morphological homoplasy, life history evolution, and historical biogeography of plethodontid salamanders inferred from complete mitochondrial genomes.</title>
        <authorList>
            <person name="Mueller R.L."/>
            <person name="Macey J.R."/>
            <person name="Jaekel M."/>
            <person name="Wake D.B."/>
            <person name="Boore J.L."/>
        </authorList>
    </citation>
    <scope>NUCLEOTIDE SEQUENCE</scope>
</reference>
<dbReference type="GO" id="GO:0031966">
    <property type="term" value="C:mitochondrial membrane"/>
    <property type="evidence" value="ECO:0007669"/>
    <property type="project" value="UniProtKB-SubCell"/>
</dbReference>
<keyword evidence="7 13" id="KW-1133">Transmembrane helix</keyword>
<evidence type="ECO:0000313" key="14">
    <source>
        <dbReference type="EMBL" id="AAU20517.1"/>
    </source>
</evidence>
<dbReference type="InterPro" id="IPR001421">
    <property type="entry name" value="ATP8_metazoa"/>
</dbReference>
<dbReference type="CTD" id="4509"/>
<dbReference type="Pfam" id="PF00895">
    <property type="entry name" value="ATP-synt_8"/>
    <property type="match status" value="1"/>
</dbReference>
<evidence type="ECO:0000256" key="4">
    <source>
        <dbReference type="ARBA" id="ARBA00022547"/>
    </source>
</evidence>
<dbReference type="EMBL" id="AY728219">
    <property type="protein sequence ID" value="AAU20517.1"/>
    <property type="molecule type" value="Genomic_DNA"/>
</dbReference>
<dbReference type="GO" id="GO:0015078">
    <property type="term" value="F:proton transmembrane transporter activity"/>
    <property type="evidence" value="ECO:0007669"/>
    <property type="project" value="InterPro"/>
</dbReference>
<dbReference type="PANTHER" id="PTHR39937">
    <property type="entry name" value="ATP SYNTHASE PROTEIN 8"/>
    <property type="match status" value="1"/>
</dbReference>
<keyword evidence="11" id="KW-0066">ATP synthesis</keyword>
<name>Q644W7_9SALA</name>
<comment type="similarity">
    <text evidence="2 12">Belongs to the ATPase protein 8 family.</text>
</comment>
<evidence type="ECO:0000256" key="11">
    <source>
        <dbReference type="ARBA" id="ARBA00023310"/>
    </source>
</evidence>
<dbReference type="GO" id="GO:0045259">
    <property type="term" value="C:proton-transporting ATP synthase complex"/>
    <property type="evidence" value="ECO:0007669"/>
    <property type="project" value="UniProtKB-KW"/>
</dbReference>
<evidence type="ECO:0000256" key="1">
    <source>
        <dbReference type="ARBA" id="ARBA00004304"/>
    </source>
</evidence>
<keyword evidence="6 12" id="KW-0375">Hydrogen ion transport</keyword>
<organism evidence="14">
    <name type="scientific">Rhyacotriton variegatus</name>
    <name type="common">southern torrent salamander</name>
    <dbReference type="NCBI Taxonomy" id="291264"/>
    <lineage>
        <taxon>Eukaryota</taxon>
        <taxon>Metazoa</taxon>
        <taxon>Chordata</taxon>
        <taxon>Craniata</taxon>
        <taxon>Vertebrata</taxon>
        <taxon>Euteleostomi</taxon>
        <taxon>Amphibia</taxon>
        <taxon>Batrachia</taxon>
        <taxon>Caudata</taxon>
        <taxon>Salamandroidea</taxon>
        <taxon>Rhyacotritonidae</taxon>
        <taxon>Rhyacotriton</taxon>
    </lineage>
</organism>
<keyword evidence="4 12" id="KW-0138">CF(0)</keyword>
<keyword evidence="10 13" id="KW-0472">Membrane</keyword>
<evidence type="ECO:0000256" key="3">
    <source>
        <dbReference type="ARBA" id="ARBA00022448"/>
    </source>
</evidence>
<evidence type="ECO:0000256" key="7">
    <source>
        <dbReference type="ARBA" id="ARBA00022989"/>
    </source>
</evidence>
<dbReference type="GO" id="GO:0015986">
    <property type="term" value="P:proton motive force-driven ATP synthesis"/>
    <property type="evidence" value="ECO:0007669"/>
    <property type="project" value="InterPro"/>
</dbReference>
<evidence type="ECO:0000256" key="13">
    <source>
        <dbReference type="SAM" id="Phobius"/>
    </source>
</evidence>
<keyword evidence="8 12" id="KW-0406">Ion transport</keyword>
<keyword evidence="5 12" id="KW-0812">Transmembrane</keyword>
<evidence type="ECO:0000256" key="12">
    <source>
        <dbReference type="RuleBase" id="RU003661"/>
    </source>
</evidence>
<proteinExistence type="inferred from homology"/>
<protein>
    <recommendedName>
        <fullName evidence="12">ATP synthase complex subunit 8</fullName>
    </recommendedName>
</protein>
<accession>Q644W7</accession>
<evidence type="ECO:0000256" key="10">
    <source>
        <dbReference type="ARBA" id="ARBA00023136"/>
    </source>
</evidence>
<dbReference type="InterPro" id="IPR050635">
    <property type="entry name" value="ATPase_protein_8"/>
</dbReference>
<gene>
    <name evidence="14" type="primary">atp8</name>
</gene>
<dbReference type="PANTHER" id="PTHR39937:SF1">
    <property type="entry name" value="ATP SYNTHASE PROTEIN 8"/>
    <property type="match status" value="1"/>
</dbReference>
<sequence length="54" mass="6787">MPQLNPNPWLTIFMVAWLMYLFLLMFKMNLKMTNELMLQNINKFNNKSWYWPWT</sequence>
<keyword evidence="3 12" id="KW-0813">Transport</keyword>
<evidence type="ECO:0000256" key="6">
    <source>
        <dbReference type="ARBA" id="ARBA00022781"/>
    </source>
</evidence>
<dbReference type="GeneID" id="3097330"/>
<dbReference type="AlphaFoldDB" id="Q644W7"/>
<evidence type="ECO:0000256" key="5">
    <source>
        <dbReference type="ARBA" id="ARBA00022692"/>
    </source>
</evidence>
<dbReference type="RefSeq" id="YP_097080.1">
    <property type="nucleotide sequence ID" value="NC_006331.1"/>
</dbReference>
<evidence type="ECO:0000256" key="8">
    <source>
        <dbReference type="ARBA" id="ARBA00023065"/>
    </source>
</evidence>
<keyword evidence="9 12" id="KW-0496">Mitochondrion</keyword>